<evidence type="ECO:0000313" key="2">
    <source>
        <dbReference type="EMBL" id="MFC7137998.1"/>
    </source>
</evidence>
<evidence type="ECO:0000313" key="3">
    <source>
        <dbReference type="Proteomes" id="UP001596368"/>
    </source>
</evidence>
<dbReference type="AlphaFoldDB" id="A0ABD5XWW5"/>
<dbReference type="SUPFAM" id="SSF53098">
    <property type="entry name" value="Ribonuclease H-like"/>
    <property type="match status" value="1"/>
</dbReference>
<proteinExistence type="predicted"/>
<comment type="caution">
    <text evidence="2">The sequence shown here is derived from an EMBL/GenBank/DDBJ whole genome shotgun (WGS) entry which is preliminary data.</text>
</comment>
<dbReference type="Proteomes" id="UP001596368">
    <property type="component" value="Unassembled WGS sequence"/>
</dbReference>
<reference evidence="2 3" key="1">
    <citation type="journal article" date="2019" name="Int. J. Syst. Evol. Microbiol.">
        <title>The Global Catalogue of Microorganisms (GCM) 10K type strain sequencing project: providing services to taxonomists for standard genome sequencing and annotation.</title>
        <authorList>
            <consortium name="The Broad Institute Genomics Platform"/>
            <consortium name="The Broad Institute Genome Sequencing Center for Infectious Disease"/>
            <person name="Wu L."/>
            <person name="Ma J."/>
        </authorList>
    </citation>
    <scope>NUCLEOTIDE SEQUENCE [LARGE SCALE GENOMIC DNA]</scope>
    <source>
        <strain evidence="2 3">DT92</strain>
    </source>
</reference>
<accession>A0ABD5XWW5</accession>
<dbReference type="InterPro" id="IPR036397">
    <property type="entry name" value="RNaseH_sf"/>
</dbReference>
<keyword evidence="3" id="KW-1185">Reference proteome</keyword>
<organism evidence="2 3">
    <name type="scientific">Halobaculum litoreum</name>
    <dbReference type="NCBI Taxonomy" id="3031998"/>
    <lineage>
        <taxon>Archaea</taxon>
        <taxon>Methanobacteriati</taxon>
        <taxon>Methanobacteriota</taxon>
        <taxon>Stenosarchaea group</taxon>
        <taxon>Halobacteria</taxon>
        <taxon>Halobacteriales</taxon>
        <taxon>Haloferacaceae</taxon>
        <taxon>Halobaculum</taxon>
    </lineage>
</organism>
<name>A0ABD5XWW5_9EURY</name>
<dbReference type="Gene3D" id="3.30.420.10">
    <property type="entry name" value="Ribonuclease H-like superfamily/Ribonuclease H"/>
    <property type="match status" value="1"/>
</dbReference>
<gene>
    <name evidence="2" type="ORF">ACFQRB_19155</name>
</gene>
<dbReference type="InterPro" id="IPR038720">
    <property type="entry name" value="YprB_RNase_H-like_dom"/>
</dbReference>
<protein>
    <submittedName>
        <fullName evidence="2">Ribonuclease H-like domain-containing protein</fullName>
    </submittedName>
</protein>
<dbReference type="InterPro" id="IPR012337">
    <property type="entry name" value="RNaseH-like_sf"/>
</dbReference>
<feature type="domain" description="YprB ribonuclease H-like" evidence="1">
    <location>
        <begin position="43"/>
        <end position="144"/>
    </location>
</feature>
<dbReference type="Pfam" id="PF13482">
    <property type="entry name" value="RNase_H_2"/>
    <property type="match status" value="1"/>
</dbReference>
<evidence type="ECO:0000259" key="1">
    <source>
        <dbReference type="Pfam" id="PF13482"/>
    </source>
</evidence>
<sequence>MTNVRRAAFDIETVSPALREDERPDFTDSRDFELSGAAIAYEYSDGSTETVVEWRQGWGPRRELDLIETLLERLEPAETLVTYNGERFDLAHLEGRARIAGAEVGERAHEPVQTYLSGIEHVDLQPDAWAAYGKYTSLEQALTAVGLDPVATLPGDFAHGVPPSDWANEPTEAIESADLAVLGEIYLDAVDGDRSDVSLSALEEMLSHYARADAELLFDLADRRPFE</sequence>
<dbReference type="EMBL" id="JBHSZG010000008">
    <property type="protein sequence ID" value="MFC7137998.1"/>
    <property type="molecule type" value="Genomic_DNA"/>
</dbReference>